<dbReference type="STRING" id="35608.A0A2U1NRV3"/>
<dbReference type="PANTHER" id="PTHR36617">
    <property type="entry name" value="PROTEIN, PUTATIVE-RELATED"/>
    <property type="match status" value="1"/>
</dbReference>
<sequence>MVTTLNSGLIFGLTASLFNPVPRVFALETFKNCMIAARFLNGDWNWQWHQNPRNGVESSQLSALVDALTNVSFNDEADKWVWNIENSHIFSVSNARQLIDDINIPSGNPPTKWSKFVPIKINIFAWRLLLNRLPTKTKLNDRDIDVPNILCSMCNEVQGDASHIFLHCEVSSQVWVKIAQWTDLSFPQWLNIEDFWSWIADSQLNGKQRIIIEVIALSTLWSIWRYRNSVIFQDSRFRKYHIIDSFVVNFFDWLSSRFKKYKLDWTLRLQFAKPYVFLVICS</sequence>
<protein>
    <submittedName>
        <fullName evidence="2">RNA-directed DNA polymerase, eukaryota</fullName>
    </submittedName>
</protein>
<dbReference type="GO" id="GO:0003964">
    <property type="term" value="F:RNA-directed DNA polymerase activity"/>
    <property type="evidence" value="ECO:0007669"/>
    <property type="project" value="UniProtKB-KW"/>
</dbReference>
<accession>A0A2U1NRV3</accession>
<dbReference type="Pfam" id="PF13966">
    <property type="entry name" value="zf-RVT"/>
    <property type="match status" value="1"/>
</dbReference>
<evidence type="ECO:0000259" key="1">
    <source>
        <dbReference type="Pfam" id="PF13966"/>
    </source>
</evidence>
<gene>
    <name evidence="2" type="ORF">CTI12_AA232340</name>
</gene>
<name>A0A2U1NRV3_ARTAN</name>
<proteinExistence type="predicted"/>
<organism evidence="2 3">
    <name type="scientific">Artemisia annua</name>
    <name type="common">Sweet wormwood</name>
    <dbReference type="NCBI Taxonomy" id="35608"/>
    <lineage>
        <taxon>Eukaryota</taxon>
        <taxon>Viridiplantae</taxon>
        <taxon>Streptophyta</taxon>
        <taxon>Embryophyta</taxon>
        <taxon>Tracheophyta</taxon>
        <taxon>Spermatophyta</taxon>
        <taxon>Magnoliopsida</taxon>
        <taxon>eudicotyledons</taxon>
        <taxon>Gunneridae</taxon>
        <taxon>Pentapetalae</taxon>
        <taxon>asterids</taxon>
        <taxon>campanulids</taxon>
        <taxon>Asterales</taxon>
        <taxon>Asteraceae</taxon>
        <taxon>Asteroideae</taxon>
        <taxon>Anthemideae</taxon>
        <taxon>Artemisiinae</taxon>
        <taxon>Artemisia</taxon>
    </lineage>
</organism>
<reference evidence="2 3" key="1">
    <citation type="journal article" date="2018" name="Mol. Plant">
        <title>The genome of Artemisia annua provides insight into the evolution of Asteraceae family and artemisinin biosynthesis.</title>
        <authorList>
            <person name="Shen Q."/>
            <person name="Zhang L."/>
            <person name="Liao Z."/>
            <person name="Wang S."/>
            <person name="Yan T."/>
            <person name="Shi P."/>
            <person name="Liu M."/>
            <person name="Fu X."/>
            <person name="Pan Q."/>
            <person name="Wang Y."/>
            <person name="Lv Z."/>
            <person name="Lu X."/>
            <person name="Zhang F."/>
            <person name="Jiang W."/>
            <person name="Ma Y."/>
            <person name="Chen M."/>
            <person name="Hao X."/>
            <person name="Li L."/>
            <person name="Tang Y."/>
            <person name="Lv G."/>
            <person name="Zhou Y."/>
            <person name="Sun X."/>
            <person name="Brodelius P.E."/>
            <person name="Rose J.K.C."/>
            <person name="Tang K."/>
        </authorList>
    </citation>
    <scope>NUCLEOTIDE SEQUENCE [LARGE SCALE GENOMIC DNA]</scope>
    <source>
        <strain evidence="3">cv. Huhao1</strain>
        <tissue evidence="2">Leaf</tissue>
    </source>
</reference>
<keyword evidence="2" id="KW-0548">Nucleotidyltransferase</keyword>
<dbReference type="AlphaFoldDB" id="A0A2U1NRV3"/>
<keyword evidence="3" id="KW-1185">Reference proteome</keyword>
<evidence type="ECO:0000313" key="2">
    <source>
        <dbReference type="EMBL" id="PWA76249.1"/>
    </source>
</evidence>
<dbReference type="PANTHER" id="PTHR36617:SF16">
    <property type="entry name" value="OS04G0516500 PROTEIN"/>
    <property type="match status" value="1"/>
</dbReference>
<dbReference type="Proteomes" id="UP000245207">
    <property type="component" value="Unassembled WGS sequence"/>
</dbReference>
<dbReference type="EMBL" id="PKPP01002292">
    <property type="protein sequence ID" value="PWA76249.1"/>
    <property type="molecule type" value="Genomic_DNA"/>
</dbReference>
<keyword evidence="2" id="KW-0695">RNA-directed DNA polymerase</keyword>
<feature type="domain" description="Reverse transcriptase zinc-binding" evidence="1">
    <location>
        <begin position="91"/>
        <end position="175"/>
    </location>
</feature>
<dbReference type="InterPro" id="IPR026960">
    <property type="entry name" value="RVT-Znf"/>
</dbReference>
<dbReference type="OrthoDB" id="1433444at2759"/>
<comment type="caution">
    <text evidence="2">The sequence shown here is derived from an EMBL/GenBank/DDBJ whole genome shotgun (WGS) entry which is preliminary data.</text>
</comment>
<keyword evidence="2" id="KW-0808">Transferase</keyword>
<evidence type="ECO:0000313" key="3">
    <source>
        <dbReference type="Proteomes" id="UP000245207"/>
    </source>
</evidence>